<accession>A0A0R3WYS2</accession>
<dbReference type="WBParaSite" id="TTAC_0000591201-mRNA-1">
    <property type="protein sequence ID" value="TTAC_0000591201-mRNA-1"/>
    <property type="gene ID" value="TTAC_0000591201"/>
</dbReference>
<evidence type="ECO:0000256" key="2">
    <source>
        <dbReference type="SAM" id="Phobius"/>
    </source>
</evidence>
<dbReference type="EMBL" id="UYWX01009594">
    <property type="protein sequence ID" value="VDM27912.1"/>
    <property type="molecule type" value="Genomic_DNA"/>
</dbReference>
<dbReference type="AlphaFoldDB" id="A0A0R3WYS2"/>
<feature type="transmembrane region" description="Helical" evidence="2">
    <location>
        <begin position="149"/>
        <end position="170"/>
    </location>
</feature>
<keyword evidence="2" id="KW-0812">Transmembrane</keyword>
<keyword evidence="2" id="KW-0472">Membrane</keyword>
<sequence length="172" mass="18930">MQCAALPVSVYLKSIKGCSNSRRVSSYLRRHWLQEAEEGEGGSERAVNEAALAGVSGQNSVAARQRAFSDPRAPCPHLLYHQQHNQHQQQNPLRRHPPPARHSVAFFDAPSPVSPKFSALHSPPPQTPSPPLPISPISIKDKYRAIFDLPLGAFVPSSLTLVILLFCLIFEP</sequence>
<organism evidence="5">
    <name type="scientific">Hydatigena taeniaeformis</name>
    <name type="common">Feline tapeworm</name>
    <name type="synonym">Taenia taeniaeformis</name>
    <dbReference type="NCBI Taxonomy" id="6205"/>
    <lineage>
        <taxon>Eukaryota</taxon>
        <taxon>Metazoa</taxon>
        <taxon>Spiralia</taxon>
        <taxon>Lophotrochozoa</taxon>
        <taxon>Platyhelminthes</taxon>
        <taxon>Cestoda</taxon>
        <taxon>Eucestoda</taxon>
        <taxon>Cyclophyllidea</taxon>
        <taxon>Taeniidae</taxon>
        <taxon>Hydatigera</taxon>
    </lineage>
</organism>
<feature type="compositionally biased region" description="Low complexity" evidence="1">
    <location>
        <begin position="83"/>
        <end position="92"/>
    </location>
</feature>
<reference evidence="5" key="1">
    <citation type="submission" date="2017-02" db="UniProtKB">
        <authorList>
            <consortium name="WormBaseParasite"/>
        </authorList>
    </citation>
    <scope>IDENTIFICATION</scope>
</reference>
<keyword evidence="4" id="KW-1185">Reference proteome</keyword>
<gene>
    <name evidence="3" type="ORF">TTAC_LOCUS5897</name>
</gene>
<keyword evidence="2" id="KW-1133">Transmembrane helix</keyword>
<proteinExistence type="predicted"/>
<evidence type="ECO:0000256" key="1">
    <source>
        <dbReference type="SAM" id="MobiDB-lite"/>
    </source>
</evidence>
<feature type="region of interest" description="Disordered" evidence="1">
    <location>
        <begin position="83"/>
        <end position="105"/>
    </location>
</feature>
<reference evidence="3 4" key="2">
    <citation type="submission" date="2018-11" db="EMBL/GenBank/DDBJ databases">
        <authorList>
            <consortium name="Pathogen Informatics"/>
        </authorList>
    </citation>
    <scope>NUCLEOTIDE SEQUENCE [LARGE SCALE GENOMIC DNA]</scope>
</reference>
<evidence type="ECO:0000313" key="4">
    <source>
        <dbReference type="Proteomes" id="UP000274429"/>
    </source>
</evidence>
<protein>
    <submittedName>
        <fullName evidence="3 5">Uncharacterized protein</fullName>
    </submittedName>
</protein>
<name>A0A0R3WYS2_HYDTA</name>
<evidence type="ECO:0000313" key="5">
    <source>
        <dbReference type="WBParaSite" id="TTAC_0000591201-mRNA-1"/>
    </source>
</evidence>
<dbReference type="Proteomes" id="UP000274429">
    <property type="component" value="Unassembled WGS sequence"/>
</dbReference>
<evidence type="ECO:0000313" key="3">
    <source>
        <dbReference type="EMBL" id="VDM27912.1"/>
    </source>
</evidence>